<dbReference type="EMBL" id="CP090895">
    <property type="protein sequence ID" value="ULT90907.1"/>
    <property type="molecule type" value="Genomic_DNA"/>
</dbReference>
<feature type="domain" description="BPTI/Kunitz inhibitor" evidence="14">
    <location>
        <begin position="476"/>
        <end position="526"/>
    </location>
</feature>
<dbReference type="SUPFAM" id="SSF57362">
    <property type="entry name" value="BPTI-like"/>
    <property type="match status" value="7"/>
</dbReference>
<feature type="domain" description="BPTI/Kunitz inhibitor" evidence="14">
    <location>
        <begin position="1099"/>
        <end position="1147"/>
    </location>
</feature>
<dbReference type="InterPro" id="IPR024766">
    <property type="entry name" value="Znf_RING_H2"/>
</dbReference>
<keyword evidence="5" id="KW-0963">Cytoplasm</keyword>
<evidence type="ECO:0008006" key="17">
    <source>
        <dbReference type="Google" id="ProtNLM"/>
    </source>
</evidence>
<dbReference type="PANTHER" id="PTHR46339:SF9">
    <property type="entry name" value="BPTI_KUNITZ INHIBITOR DOMAIN-CONTAINING PROTEIN"/>
    <property type="match status" value="1"/>
</dbReference>
<feature type="region of interest" description="Disordered" evidence="12">
    <location>
        <begin position="808"/>
        <end position="859"/>
    </location>
</feature>
<dbReference type="InterPro" id="IPR053014">
    <property type="entry name" value="Cuticle_assoc_divergent"/>
</dbReference>
<reference evidence="15 16" key="1">
    <citation type="submission" date="2022-02" db="EMBL/GenBank/DDBJ databases">
        <title>Chromosome-level reference genomes for two strains of Caenorhabditis briggsae: an improved platform for comparative genomics.</title>
        <authorList>
            <person name="Stevens L."/>
            <person name="Andersen E.C."/>
        </authorList>
    </citation>
    <scope>NUCLEOTIDE SEQUENCE [LARGE SCALE GENOMIC DNA]</scope>
    <source>
        <strain evidence="15">QX1410_ONT</strain>
        <tissue evidence="15">Whole-organism</tissue>
    </source>
</reference>
<dbReference type="Gene3D" id="4.10.410.10">
    <property type="entry name" value="Pancreatic trypsin inhibitor Kunitz domain"/>
    <property type="match status" value="7"/>
</dbReference>
<comment type="similarity">
    <text evidence="4">Belongs to the RING-box family.</text>
</comment>
<dbReference type="InterPro" id="IPR028150">
    <property type="entry name" value="Lustrin_cystein"/>
</dbReference>
<dbReference type="CDD" id="cd16485">
    <property type="entry name" value="mRING-H2-C3H2C2D_RBX1"/>
    <property type="match status" value="1"/>
</dbReference>
<dbReference type="CDD" id="cd22593">
    <property type="entry name" value="Kunitz_conkunitzin"/>
    <property type="match status" value="6"/>
</dbReference>
<dbReference type="InterPro" id="IPR006150">
    <property type="entry name" value="Cys_repeat_1"/>
</dbReference>
<feature type="domain" description="BPTI/Kunitz inhibitor" evidence="14">
    <location>
        <begin position="1293"/>
        <end position="1357"/>
    </location>
</feature>
<evidence type="ECO:0000256" key="7">
    <source>
        <dbReference type="ARBA" id="ARBA00022771"/>
    </source>
</evidence>
<evidence type="ECO:0000256" key="5">
    <source>
        <dbReference type="ARBA" id="ARBA00022490"/>
    </source>
</evidence>
<dbReference type="InterPro" id="IPR036880">
    <property type="entry name" value="Kunitz_BPTI_sf"/>
</dbReference>
<evidence type="ECO:0000256" key="4">
    <source>
        <dbReference type="ARBA" id="ARBA00009273"/>
    </source>
</evidence>
<dbReference type="GO" id="GO:0005737">
    <property type="term" value="C:cytoplasm"/>
    <property type="evidence" value="ECO:0007669"/>
    <property type="project" value="UniProtKB-SubCell"/>
</dbReference>
<feature type="compositionally biased region" description="Low complexity" evidence="12">
    <location>
        <begin position="388"/>
        <end position="402"/>
    </location>
</feature>
<evidence type="ECO:0000256" key="10">
    <source>
        <dbReference type="ARBA" id="ARBA00023242"/>
    </source>
</evidence>
<keyword evidence="8" id="KW-0833">Ubl conjugation pathway</keyword>
<feature type="domain" description="BPTI/Kunitz inhibitor" evidence="14">
    <location>
        <begin position="959"/>
        <end position="1009"/>
    </location>
</feature>
<dbReference type="InterPro" id="IPR001841">
    <property type="entry name" value="Znf_RING"/>
</dbReference>
<evidence type="ECO:0000256" key="8">
    <source>
        <dbReference type="ARBA" id="ARBA00022786"/>
    </source>
</evidence>
<sequence>MAQASDSSAMEVEEVSNQTVKKRFEVKKWSAVALWAWDIQVDNCAICRNHIMDLCIECQANQAAGLKEECTVAWGNCNHAFHFHCISRWLKTRQVCPLDNRSQVPSGNDSKMFIVLGFALFNAVSPIQAPKPVTTDSNALRTLNNFGQLFHVKVHPPPSQDRSLRGQHRVDHGVFADKIVKSPQTVRSVNYEDFSLLCADGIPLLMEDHKPRPCQPRPWLKEQKCPTGFWCHEGQSEHSFYCCPSSRKFANRCHLPPAVGYGKQRMRRFYFDWKTDACHELQYSGIGGNENSFMEYEKCEQVCRGAGEPPISLPSNMKIMPKEEIMELEKPKKMEKPEKDKKMVYPKEVAAPVSLQPPSVPKTTSDDVYEAFYTVSPKTSSTPPPTTPLSTTTPSTTKSTTTEAELPEVSDPNPCALSPDKGFPGSMTVNMWYYDATSTTCSPFMYLGKGGNSNRFETSEECIDTCGIGKPTRKSCELPPAIGNGPFNIPRYYFDRVTKKCERFFYSGRDGNDNRFYKKNKCERLCLRKKTKKKENIFEFTTTPSMPPVIYESTPMRIIQNLVPSEATTLTTSTSFPSTETRMNTDPYVYATPTPQVHITVEPWIERFTEKSKIFEYSTTPHPTLIYEPRGETLPTIIPESTTTPSIADHVFSSLMNTQQRELVKFVQPPVPPRTETPRKFSSHETIPFGQIEQQPVPMTVYGSAKPTINQFGMKVEPYQTTDYMLPPVYPSPYLPQPAYPEVKTNSSVVISSTQTASASVPNSAIPPSVDTSSQNPGSYVGPIPAPSQPIISETGSSKIEGLETSQVQVGPIPPPSSYFVIPSSSSQEPSSSPYIPTGNSVSSQPPQSSPPPEPYVISNPIPTLSPTAGPLPFSFNIYPFPSLPPPTTTISPLPTLLPPNISYVTSPPDNNDSPCSRPLYGDATIMCENRQEICPMGTFCQIGQGQSICCPIMEEPPCEQAIEEGIGNVLLRRWYFDPATRLCQPFYYKGFKGNQNNFMSFDTCNRACGSTNVCLGGSPQMSIHTHLLSCNSEADCPYSHDCIQSTPHNICCPKMAQPVPVPVPAPLSAPSQNQIVEQPASNLVIDFIPSPHPSNNLCEQPMDIGFGGLSEHRWAFSNGQCTSFLYAGQGGNMNNFLTRNDCVKTCQSPAPSPSSQCSQPAASGHGEQYLSRYFYSPEYRQCLHFIYSGERGNLNNFESLTDCLETCVANGIKFSSLANNPMSPVPPPPSPTRLPAFQFKPRNVCPQGDPLVTVDGQPIQCDPSKAAKCPGDHVCTPRGNEAHCCPSPMHFCLQSRPPISVCTSPDFEPVREIRFTYDPMADRCVRFSFQNCRGAAFSPSGSLNNFVSNSQCNRLCCNQGYNLVYKRRLLMAMNDDPMMDEE</sequence>
<dbReference type="PROSITE" id="PS50279">
    <property type="entry name" value="BPTI_KUNITZ_2"/>
    <property type="match status" value="7"/>
</dbReference>
<evidence type="ECO:0000256" key="6">
    <source>
        <dbReference type="ARBA" id="ARBA00022723"/>
    </source>
</evidence>
<evidence type="ECO:0000313" key="15">
    <source>
        <dbReference type="EMBL" id="ULT90907.1"/>
    </source>
</evidence>
<dbReference type="GO" id="GO:0031463">
    <property type="term" value="C:Cul3-RING ubiquitin ligase complex"/>
    <property type="evidence" value="ECO:0007669"/>
    <property type="project" value="UniProtKB-ARBA"/>
</dbReference>
<keyword evidence="9" id="KW-0862">Zinc</keyword>
<keyword evidence="10" id="KW-0539">Nucleus</keyword>
<feature type="domain" description="BPTI/Kunitz inhibitor" evidence="14">
    <location>
        <begin position="415"/>
        <end position="466"/>
    </location>
</feature>
<evidence type="ECO:0000256" key="3">
    <source>
        <dbReference type="ARBA" id="ARBA00004906"/>
    </source>
</evidence>
<dbReference type="GO" id="GO:0005634">
    <property type="term" value="C:nucleus"/>
    <property type="evidence" value="ECO:0007669"/>
    <property type="project" value="UniProtKB-SubCell"/>
</dbReference>
<feature type="region of interest" description="Disordered" evidence="12">
    <location>
        <begin position="757"/>
        <end position="794"/>
    </location>
</feature>
<proteinExistence type="inferred from homology"/>
<dbReference type="Pfam" id="PF14625">
    <property type="entry name" value="Lustrin_cystein"/>
    <property type="match status" value="3"/>
</dbReference>
<accession>A0AAE9A2L7</accession>
<evidence type="ECO:0000259" key="13">
    <source>
        <dbReference type="PROSITE" id="PS50089"/>
    </source>
</evidence>
<dbReference type="GO" id="GO:0008270">
    <property type="term" value="F:zinc ion binding"/>
    <property type="evidence" value="ECO:0007669"/>
    <property type="project" value="UniProtKB-KW"/>
</dbReference>
<gene>
    <name evidence="15" type="ORF">L3Y34_008896</name>
</gene>
<dbReference type="SUPFAM" id="SSF57850">
    <property type="entry name" value="RING/U-box"/>
    <property type="match status" value="1"/>
</dbReference>
<name>A0AAE9A2L7_CAEBR</name>
<feature type="region of interest" description="Disordered" evidence="12">
    <location>
        <begin position="375"/>
        <end position="416"/>
    </location>
</feature>
<feature type="compositionally biased region" description="Low complexity" evidence="12">
    <location>
        <begin position="818"/>
        <end position="834"/>
    </location>
</feature>
<comment type="pathway">
    <text evidence="3">Protein modification; protein ubiquitination.</text>
</comment>
<feature type="domain" description="RING-type" evidence="13">
    <location>
        <begin position="44"/>
        <end position="100"/>
    </location>
</feature>
<comment type="subcellular location">
    <subcellularLocation>
        <location evidence="2">Cytoplasm</location>
    </subcellularLocation>
    <subcellularLocation>
        <location evidence="1">Nucleus</location>
    </subcellularLocation>
</comment>
<feature type="domain" description="BPTI/Kunitz inhibitor" evidence="14">
    <location>
        <begin position="1158"/>
        <end position="1208"/>
    </location>
</feature>
<dbReference type="Pfam" id="PF12678">
    <property type="entry name" value="zf-rbx1"/>
    <property type="match status" value="1"/>
</dbReference>
<organism evidence="15 16">
    <name type="scientific">Caenorhabditis briggsae</name>
    <dbReference type="NCBI Taxonomy" id="6238"/>
    <lineage>
        <taxon>Eukaryota</taxon>
        <taxon>Metazoa</taxon>
        <taxon>Ecdysozoa</taxon>
        <taxon>Nematoda</taxon>
        <taxon>Chromadorea</taxon>
        <taxon>Rhabditida</taxon>
        <taxon>Rhabditina</taxon>
        <taxon>Rhabditomorpha</taxon>
        <taxon>Rhabditoidea</taxon>
        <taxon>Rhabditidae</taxon>
        <taxon>Peloderinae</taxon>
        <taxon>Caenorhabditis</taxon>
    </lineage>
</organism>
<evidence type="ECO:0000256" key="12">
    <source>
        <dbReference type="SAM" id="MobiDB-lite"/>
    </source>
</evidence>
<protein>
    <recommendedName>
        <fullName evidence="17">Papilin</fullName>
    </recommendedName>
</protein>
<evidence type="ECO:0000259" key="14">
    <source>
        <dbReference type="PROSITE" id="PS50279"/>
    </source>
</evidence>
<feature type="domain" description="BPTI/Kunitz inhibitor" evidence="14">
    <location>
        <begin position="253"/>
        <end position="303"/>
    </location>
</feature>
<dbReference type="SMART" id="SM00131">
    <property type="entry name" value="KU"/>
    <property type="match status" value="7"/>
</dbReference>
<evidence type="ECO:0000256" key="1">
    <source>
        <dbReference type="ARBA" id="ARBA00004123"/>
    </source>
</evidence>
<dbReference type="PANTHER" id="PTHR46339">
    <property type="entry name" value="PROTEIN CBG15282-RELATED"/>
    <property type="match status" value="1"/>
</dbReference>
<dbReference type="GO" id="GO:0004867">
    <property type="term" value="F:serine-type endopeptidase inhibitor activity"/>
    <property type="evidence" value="ECO:0007669"/>
    <property type="project" value="InterPro"/>
</dbReference>
<dbReference type="Gene3D" id="3.30.40.10">
    <property type="entry name" value="Zinc/RING finger domain, C3HC4 (zinc finger)"/>
    <property type="match status" value="1"/>
</dbReference>
<keyword evidence="7 11" id="KW-0863">Zinc-finger</keyword>
<evidence type="ECO:0000256" key="11">
    <source>
        <dbReference type="PROSITE-ProRule" id="PRU00175"/>
    </source>
</evidence>
<dbReference type="InterPro" id="IPR002223">
    <property type="entry name" value="Kunitz_BPTI"/>
</dbReference>
<dbReference type="FunFam" id="3.30.40.10:FF:000273">
    <property type="entry name" value="E3 ubiquitin-protein ligase RBX1"/>
    <property type="match status" value="1"/>
</dbReference>
<evidence type="ECO:0000313" key="16">
    <source>
        <dbReference type="Proteomes" id="UP000827892"/>
    </source>
</evidence>
<evidence type="ECO:0000256" key="2">
    <source>
        <dbReference type="ARBA" id="ARBA00004496"/>
    </source>
</evidence>
<evidence type="ECO:0000256" key="9">
    <source>
        <dbReference type="ARBA" id="ARBA00022833"/>
    </source>
</evidence>
<dbReference type="Pfam" id="PF00014">
    <property type="entry name" value="Kunitz_BPTI"/>
    <property type="match status" value="6"/>
</dbReference>
<keyword evidence="6" id="KW-0479">Metal-binding</keyword>
<dbReference type="PROSITE" id="PS50089">
    <property type="entry name" value="ZF_RING_2"/>
    <property type="match status" value="1"/>
</dbReference>
<dbReference type="Proteomes" id="UP000827892">
    <property type="component" value="Chromosome V"/>
</dbReference>
<dbReference type="InterPro" id="IPR013083">
    <property type="entry name" value="Znf_RING/FYVE/PHD"/>
</dbReference>
<dbReference type="SMART" id="SM00289">
    <property type="entry name" value="WR1"/>
    <property type="match status" value="4"/>
</dbReference>